<dbReference type="Proteomes" id="UP001342314">
    <property type="component" value="Unassembled WGS sequence"/>
</dbReference>
<reference evidence="2 3" key="1">
    <citation type="submission" date="2021-12" db="EMBL/GenBank/DDBJ databases">
        <title>High titer production of polyol ester of fatty acids by Rhodotorula paludigena BS15 towards product separation-free biomass refinery.</title>
        <authorList>
            <person name="Mano J."/>
            <person name="Ono H."/>
            <person name="Tanaka T."/>
            <person name="Naito K."/>
            <person name="Sushida H."/>
            <person name="Ike M."/>
            <person name="Tokuyasu K."/>
            <person name="Kitaoka M."/>
        </authorList>
    </citation>
    <scope>NUCLEOTIDE SEQUENCE [LARGE SCALE GENOMIC DNA]</scope>
    <source>
        <strain evidence="2 3">BS15</strain>
    </source>
</reference>
<organism evidence="2 3">
    <name type="scientific">Rhodotorula paludigena</name>
    <dbReference type="NCBI Taxonomy" id="86838"/>
    <lineage>
        <taxon>Eukaryota</taxon>
        <taxon>Fungi</taxon>
        <taxon>Dikarya</taxon>
        <taxon>Basidiomycota</taxon>
        <taxon>Pucciniomycotina</taxon>
        <taxon>Microbotryomycetes</taxon>
        <taxon>Sporidiobolales</taxon>
        <taxon>Sporidiobolaceae</taxon>
        <taxon>Rhodotorula</taxon>
    </lineage>
</organism>
<dbReference type="AlphaFoldDB" id="A0AAV5GDX0"/>
<dbReference type="SUPFAM" id="SSF51735">
    <property type="entry name" value="NAD(P)-binding Rossmann-fold domains"/>
    <property type="match status" value="1"/>
</dbReference>
<keyword evidence="1" id="KW-1133">Transmembrane helix</keyword>
<evidence type="ECO:0000256" key="1">
    <source>
        <dbReference type="SAM" id="Phobius"/>
    </source>
</evidence>
<evidence type="ECO:0000313" key="2">
    <source>
        <dbReference type="EMBL" id="GJN88704.1"/>
    </source>
</evidence>
<keyword evidence="1" id="KW-0472">Membrane</keyword>
<comment type="caution">
    <text evidence="2">The sequence shown here is derived from an EMBL/GenBank/DDBJ whole genome shotgun (WGS) entry which is preliminary data.</text>
</comment>
<gene>
    <name evidence="2" type="ORF">Rhopal_001670-T1</name>
</gene>
<dbReference type="EMBL" id="BQKY01000003">
    <property type="protein sequence ID" value="GJN88704.1"/>
    <property type="molecule type" value="Genomic_DNA"/>
</dbReference>
<feature type="transmembrane region" description="Helical" evidence="1">
    <location>
        <begin position="144"/>
        <end position="167"/>
    </location>
</feature>
<dbReference type="PANTHER" id="PTHR14097:SF8">
    <property type="entry name" value="NAD(P)-BINDING DOMAIN-CONTAINING PROTEIN"/>
    <property type="match status" value="1"/>
</dbReference>
<dbReference type="PANTHER" id="PTHR14097">
    <property type="entry name" value="OXIDOREDUCTASE HTATIP2"/>
    <property type="match status" value="1"/>
</dbReference>
<protein>
    <submittedName>
        <fullName evidence="2">Uncharacterized protein</fullName>
    </submittedName>
</protein>
<sequence>MHDGSDGASTAAYTLRALYTIPIFLQGWMIASASLHNLMTVQVAVGAAHQWQTLMAALNQPTTNSTYLPLLGLGSPLTSLRESAVSLQHAFVAADSVGLVMAQAVLAVNLGTAFFSAVFVGLFAHSLRLSTLGQIILSPGYNLVTPSIGIFSFFALVQVALFTFLLYDARVPSAHVLCGHQDALCTRVVRWVGNVRCWRVRRKRVMVIPESQQDENSVTVLSRRPLPAHVAPSPPDDKLRVVLHEDFASYPPQLLKQLEGHDGALWCLGKSSVGMSEKDYELLTVTYAVEAAKAFSSLKKDSEDKFVFGYLSGEGTDQREGKASQMFGRIKGKAERILAALPSEGFPSLAVFSFRPAGIVPIRPNPEAQWWFGPAMAAVKGLGALYPPFAIKTDVLGRGMLEAVIKGRSGSMPGWPGKGLPGNEGVFRNEELKRLAAGQGSKQ</sequence>
<feature type="transmembrane region" description="Helical" evidence="1">
    <location>
        <begin position="104"/>
        <end position="124"/>
    </location>
</feature>
<keyword evidence="1" id="KW-0812">Transmembrane</keyword>
<evidence type="ECO:0000313" key="3">
    <source>
        <dbReference type="Proteomes" id="UP001342314"/>
    </source>
</evidence>
<name>A0AAV5GDX0_9BASI</name>
<keyword evidence="3" id="KW-1185">Reference proteome</keyword>
<dbReference type="InterPro" id="IPR036291">
    <property type="entry name" value="NAD(P)-bd_dom_sf"/>
</dbReference>
<proteinExistence type="predicted"/>
<accession>A0AAV5GDX0</accession>
<dbReference type="Gene3D" id="3.40.50.720">
    <property type="entry name" value="NAD(P)-binding Rossmann-like Domain"/>
    <property type="match status" value="1"/>
</dbReference>